<feature type="region of interest" description="Disordered" evidence="1">
    <location>
        <begin position="609"/>
        <end position="659"/>
    </location>
</feature>
<dbReference type="PANTHER" id="PTHR35391">
    <property type="entry name" value="C2H2-TYPE DOMAIN-CONTAINING PROTEIN-RELATED"/>
    <property type="match status" value="1"/>
</dbReference>
<feature type="compositionally biased region" description="Basic and acidic residues" evidence="1">
    <location>
        <begin position="328"/>
        <end position="342"/>
    </location>
</feature>
<dbReference type="InterPro" id="IPR058925">
    <property type="entry name" value="zf-C2H2_AcuF"/>
</dbReference>
<feature type="compositionally biased region" description="Polar residues" evidence="1">
    <location>
        <begin position="1144"/>
        <end position="1157"/>
    </location>
</feature>
<dbReference type="SMART" id="SM00355">
    <property type="entry name" value="ZnF_C2H2"/>
    <property type="match status" value="3"/>
</dbReference>
<feature type="compositionally biased region" description="Low complexity" evidence="1">
    <location>
        <begin position="1004"/>
        <end position="1015"/>
    </location>
</feature>
<feature type="compositionally biased region" description="Acidic residues" evidence="1">
    <location>
        <begin position="644"/>
        <end position="658"/>
    </location>
</feature>
<dbReference type="PROSITE" id="PS00028">
    <property type="entry name" value="ZINC_FINGER_C2H2_1"/>
    <property type="match status" value="2"/>
</dbReference>
<feature type="compositionally biased region" description="Basic and acidic residues" evidence="1">
    <location>
        <begin position="284"/>
        <end position="299"/>
    </location>
</feature>
<evidence type="ECO:0000313" key="4">
    <source>
        <dbReference type="Proteomes" id="UP001286456"/>
    </source>
</evidence>
<name>A0AAE0ML12_9PEZI</name>
<reference evidence="3" key="1">
    <citation type="journal article" date="2023" name="Mol. Phylogenet. Evol.">
        <title>Genome-scale phylogeny and comparative genomics of the fungal order Sordariales.</title>
        <authorList>
            <person name="Hensen N."/>
            <person name="Bonometti L."/>
            <person name="Westerberg I."/>
            <person name="Brannstrom I.O."/>
            <person name="Guillou S."/>
            <person name="Cros-Aarteil S."/>
            <person name="Calhoun S."/>
            <person name="Haridas S."/>
            <person name="Kuo A."/>
            <person name="Mondo S."/>
            <person name="Pangilinan J."/>
            <person name="Riley R."/>
            <person name="LaButti K."/>
            <person name="Andreopoulos B."/>
            <person name="Lipzen A."/>
            <person name="Chen C."/>
            <person name="Yan M."/>
            <person name="Daum C."/>
            <person name="Ng V."/>
            <person name="Clum A."/>
            <person name="Steindorff A."/>
            <person name="Ohm R.A."/>
            <person name="Martin F."/>
            <person name="Silar P."/>
            <person name="Natvig D.O."/>
            <person name="Lalanne C."/>
            <person name="Gautier V."/>
            <person name="Ament-Velasquez S.L."/>
            <person name="Kruys A."/>
            <person name="Hutchinson M.I."/>
            <person name="Powell A.J."/>
            <person name="Barry K."/>
            <person name="Miller A.N."/>
            <person name="Grigoriev I.V."/>
            <person name="Debuchy R."/>
            <person name="Gladieux P."/>
            <person name="Hiltunen Thoren M."/>
            <person name="Johannesson H."/>
        </authorList>
    </citation>
    <scope>NUCLEOTIDE SEQUENCE</scope>
    <source>
        <strain evidence="3">SMH4131-1</strain>
    </source>
</reference>
<dbReference type="Pfam" id="PF26082">
    <property type="entry name" value="zf-C2H2_AcuF"/>
    <property type="match status" value="1"/>
</dbReference>
<evidence type="ECO:0000256" key="1">
    <source>
        <dbReference type="SAM" id="MobiDB-lite"/>
    </source>
</evidence>
<feature type="region of interest" description="Disordered" evidence="1">
    <location>
        <begin position="1"/>
        <end position="33"/>
    </location>
</feature>
<feature type="region of interest" description="Disordered" evidence="1">
    <location>
        <begin position="155"/>
        <end position="183"/>
    </location>
</feature>
<proteinExistence type="predicted"/>
<accession>A0AAE0ML12</accession>
<feature type="compositionally biased region" description="Low complexity" evidence="1">
    <location>
        <begin position="219"/>
        <end position="230"/>
    </location>
</feature>
<feature type="region of interest" description="Disordered" evidence="1">
    <location>
        <begin position="202"/>
        <end position="233"/>
    </location>
</feature>
<feature type="region of interest" description="Disordered" evidence="1">
    <location>
        <begin position="278"/>
        <end position="342"/>
    </location>
</feature>
<comment type="caution">
    <text evidence="3">The sequence shown here is derived from an EMBL/GenBank/DDBJ whole genome shotgun (WGS) entry which is preliminary data.</text>
</comment>
<dbReference type="EMBL" id="JAUEPO010000001">
    <property type="protein sequence ID" value="KAK3335583.1"/>
    <property type="molecule type" value="Genomic_DNA"/>
</dbReference>
<feature type="region of interest" description="Disordered" evidence="1">
    <location>
        <begin position="995"/>
        <end position="1015"/>
    </location>
</feature>
<dbReference type="Proteomes" id="UP001286456">
    <property type="component" value="Unassembled WGS sequence"/>
</dbReference>
<gene>
    <name evidence="3" type="ORF">B0T19DRAFT_12763</name>
</gene>
<evidence type="ECO:0000259" key="2">
    <source>
        <dbReference type="PROSITE" id="PS00028"/>
    </source>
</evidence>
<organism evidence="3 4">
    <name type="scientific">Cercophora scortea</name>
    <dbReference type="NCBI Taxonomy" id="314031"/>
    <lineage>
        <taxon>Eukaryota</taxon>
        <taxon>Fungi</taxon>
        <taxon>Dikarya</taxon>
        <taxon>Ascomycota</taxon>
        <taxon>Pezizomycotina</taxon>
        <taxon>Sordariomycetes</taxon>
        <taxon>Sordariomycetidae</taxon>
        <taxon>Sordariales</taxon>
        <taxon>Lasiosphaeriaceae</taxon>
        <taxon>Cercophora</taxon>
    </lineage>
</organism>
<feature type="region of interest" description="Disordered" evidence="1">
    <location>
        <begin position="1143"/>
        <end position="1169"/>
    </location>
</feature>
<feature type="compositionally biased region" description="Polar residues" evidence="1">
    <location>
        <begin position="8"/>
        <end position="17"/>
    </location>
</feature>
<feature type="domain" description="C2H2-type" evidence="2">
    <location>
        <begin position="923"/>
        <end position="943"/>
    </location>
</feature>
<feature type="compositionally biased region" description="Polar residues" evidence="1">
    <location>
        <begin position="304"/>
        <end position="321"/>
    </location>
</feature>
<dbReference type="InterPro" id="IPR013087">
    <property type="entry name" value="Znf_C2H2_type"/>
</dbReference>
<protein>
    <recommendedName>
        <fullName evidence="2">C2H2-type domain-containing protein</fullName>
    </recommendedName>
</protein>
<reference evidence="3" key="2">
    <citation type="submission" date="2023-06" db="EMBL/GenBank/DDBJ databases">
        <authorList>
            <consortium name="Lawrence Berkeley National Laboratory"/>
            <person name="Haridas S."/>
            <person name="Hensen N."/>
            <person name="Bonometti L."/>
            <person name="Westerberg I."/>
            <person name="Brannstrom I.O."/>
            <person name="Guillou S."/>
            <person name="Cros-Aarteil S."/>
            <person name="Calhoun S."/>
            <person name="Kuo A."/>
            <person name="Mondo S."/>
            <person name="Pangilinan J."/>
            <person name="Riley R."/>
            <person name="Labutti K."/>
            <person name="Andreopoulos B."/>
            <person name="Lipzen A."/>
            <person name="Chen C."/>
            <person name="Yanf M."/>
            <person name="Daum C."/>
            <person name="Ng V."/>
            <person name="Clum A."/>
            <person name="Steindorff A."/>
            <person name="Ohm R."/>
            <person name="Martin F."/>
            <person name="Silar P."/>
            <person name="Natvig D."/>
            <person name="Lalanne C."/>
            <person name="Gautier V."/>
            <person name="Ament-Velasquez S.L."/>
            <person name="Kruys A."/>
            <person name="Hutchinson M.I."/>
            <person name="Powell A.J."/>
            <person name="Barry K."/>
            <person name="Miller A.N."/>
            <person name="Grigoriev I.V."/>
            <person name="Debuchy R."/>
            <person name="Gladieux P."/>
            <person name="Thoren M.H."/>
            <person name="Johannesson H."/>
        </authorList>
    </citation>
    <scope>NUCLEOTIDE SEQUENCE</scope>
    <source>
        <strain evidence="3">SMH4131-1</strain>
    </source>
</reference>
<evidence type="ECO:0000313" key="3">
    <source>
        <dbReference type="EMBL" id="KAK3335583.1"/>
    </source>
</evidence>
<keyword evidence="4" id="KW-1185">Reference proteome</keyword>
<sequence length="1169" mass="128880">MPSAYMQYPSSPAVDSTSARRDRMSDPRYNIQTQDIQNHVHPSTPVVAGHLSAQSPQYQYRSNSGSPLNNTNTPAESISTLSVNYQSSEFSEIDDQFFGISFDNVDDGSPAFLDNTFLQLAADDQLIDQPIEQPVDQSALHSSLQGVYQSSPAVPYLPLSPDKTPSLSIASPNGERRGSRPTFPTLFRTSVALPELASLSKQSSASLQDQQPSYQYTPDTSGSGQSSDDGLAPAAVVMPSQSPRVTVSDWEKDSINVPRAVNPVNSEQHPVLSTGVNVHSAQNQDHDVSPSSAVRDDSGRWVPNQATGQSGLDPASRTSAEVPSLKESTAKRALDEQKEKVSEWLHHQPDEAESADAPQALAATGDEDDGIPQREIALGHETENNYVPGQTYYTGKGGELTQQDVDIMRENRNWADAPLPFAISRADSRHYQPETANAAIMKFEKLCRDNDSVVSRAATWGTRRRSLPSISDFEGITSGNFLKKLSLSRGDARRPSILKELRGMVSRTQSTKRFRVENEDNSGSAESLADRKETQASLAPPARSPSWKKQQAVPSINTAFYSMGSKVASIGTTHARSGSVSATPITSPRSASGFSLSVMKPLNRIRSKSDLTKTQPTSNLADIWRQSGGPPVPTLTKATSNAAELDDDDDEEDDLYEDGDMRPEANKILDEITPNLAGFQQHVLKLNPLLNTSNNYLVDRIAYQQIVRYKSLLNSRVKHIQQTANQSCSSGSMCIAQGGSANVIDSKGDARGLDPMSARYDGSDGDVTPLEGVLTSDSFPPDIPMPPTTSLPAEFECQLCFLPKKFQKPSDWTKHVHEDVQPFTCTWDRCRDPKIFKRKADWVRHENEGHRHLEWWTCDVDDCRHICYRRDNFLQHLVREHKFAEPKVKTKAAIKRAGAPDPTWAKVEQCHQDTHILPQQEPCRFCGKVFPSWKKLTVHLAKHMEQISLPILRFVERKELEIDTIISPVQEPPPRQFPATFPAQFPIKREQMPYDVSSSISHPPQINHYQQAPQQQQPWYPVVPQGYQPQLYNTPFDSMHHHGLPNSSPLNVQPGHPHPFESLNSHTQSGYNPALAVTTSPYMQGPSHQFGPELGSGGGMHPSSAVEPFPAMTNNALGLQDPSMYNIMMDPHSAGGPVMDGYTPQGSVSPFSHSPNHGQLQGQQGGYYG</sequence>
<dbReference type="PANTHER" id="PTHR35391:SF3">
    <property type="entry name" value="FINGER DOMAIN PROTEIN, PUTATIVE (AFU_ORTHOLOGUE AFUA_8G04300)-RELATED"/>
    <property type="match status" value="1"/>
</dbReference>
<feature type="domain" description="C2H2-type" evidence="2">
    <location>
        <begin position="858"/>
        <end position="881"/>
    </location>
</feature>
<feature type="compositionally biased region" description="Low complexity" evidence="1">
    <location>
        <begin position="202"/>
        <end position="211"/>
    </location>
</feature>
<dbReference type="AlphaFoldDB" id="A0AAE0ML12"/>
<feature type="region of interest" description="Disordered" evidence="1">
    <location>
        <begin position="509"/>
        <end position="551"/>
    </location>
</feature>